<dbReference type="EMBL" id="CAUYUJ010006380">
    <property type="protein sequence ID" value="CAK0817186.1"/>
    <property type="molecule type" value="Genomic_DNA"/>
</dbReference>
<keyword evidence="2" id="KW-1185">Reference proteome</keyword>
<sequence length="146" mass="15600">MVVRMLAFCEGDRPSAREVLGEPWIASGSQACKAARAATAPAEFGLWRPRDAPGFAERARRRGRLAPRLRLIVAAMCRHLDAEALLPARLLFRWMDLSGSGFLYEKDLRQAAERVGLDPAAAAVIFSAGDIAGVGRGGPGPPGDFG</sequence>
<protein>
    <recommendedName>
        <fullName evidence="3">EF-hand domain-containing protein</fullName>
    </recommendedName>
</protein>
<dbReference type="InterPro" id="IPR011992">
    <property type="entry name" value="EF-hand-dom_pair"/>
</dbReference>
<dbReference type="Proteomes" id="UP001189429">
    <property type="component" value="Unassembled WGS sequence"/>
</dbReference>
<comment type="caution">
    <text evidence="1">The sequence shown here is derived from an EMBL/GenBank/DDBJ whole genome shotgun (WGS) entry which is preliminary data.</text>
</comment>
<gene>
    <name evidence="1" type="ORF">PCOR1329_LOCUS19856</name>
</gene>
<name>A0ABN9RHC3_9DINO</name>
<reference evidence="1" key="1">
    <citation type="submission" date="2023-10" db="EMBL/GenBank/DDBJ databases">
        <authorList>
            <person name="Chen Y."/>
            <person name="Shah S."/>
            <person name="Dougan E. K."/>
            <person name="Thang M."/>
            <person name="Chan C."/>
        </authorList>
    </citation>
    <scope>NUCLEOTIDE SEQUENCE [LARGE SCALE GENOMIC DNA]</scope>
</reference>
<accession>A0ABN9RHC3</accession>
<evidence type="ECO:0000313" key="2">
    <source>
        <dbReference type="Proteomes" id="UP001189429"/>
    </source>
</evidence>
<dbReference type="SUPFAM" id="SSF47473">
    <property type="entry name" value="EF-hand"/>
    <property type="match status" value="1"/>
</dbReference>
<evidence type="ECO:0008006" key="3">
    <source>
        <dbReference type="Google" id="ProtNLM"/>
    </source>
</evidence>
<proteinExistence type="predicted"/>
<organism evidence="1 2">
    <name type="scientific">Prorocentrum cordatum</name>
    <dbReference type="NCBI Taxonomy" id="2364126"/>
    <lineage>
        <taxon>Eukaryota</taxon>
        <taxon>Sar</taxon>
        <taxon>Alveolata</taxon>
        <taxon>Dinophyceae</taxon>
        <taxon>Prorocentrales</taxon>
        <taxon>Prorocentraceae</taxon>
        <taxon>Prorocentrum</taxon>
    </lineage>
</organism>
<evidence type="ECO:0000313" key="1">
    <source>
        <dbReference type="EMBL" id="CAK0817186.1"/>
    </source>
</evidence>